<evidence type="ECO:0000313" key="3">
    <source>
        <dbReference type="Proteomes" id="UP000007819"/>
    </source>
</evidence>
<dbReference type="SMART" id="SM00595">
    <property type="entry name" value="MADF"/>
    <property type="match status" value="1"/>
</dbReference>
<evidence type="ECO:0000313" key="2">
    <source>
        <dbReference type="EnsemblMetazoa" id="XP_029342027.1"/>
    </source>
</evidence>
<dbReference type="RefSeq" id="XP_029342027.1">
    <property type="nucleotide sequence ID" value="XM_029486167.1"/>
</dbReference>
<keyword evidence="3" id="KW-1185">Reference proteome</keyword>
<name>A0A8R2JMK8_ACYPI</name>
<reference evidence="2" key="2">
    <citation type="submission" date="2022-06" db="UniProtKB">
        <authorList>
            <consortium name="EnsemblMetazoa"/>
        </authorList>
    </citation>
    <scope>IDENTIFICATION</scope>
</reference>
<dbReference type="PANTHER" id="PTHR21505:SF8">
    <property type="entry name" value="DPT-YFP REPRESSOR BY OVEREXPRESSION, ISOFORM D-RELATED"/>
    <property type="match status" value="1"/>
</dbReference>
<proteinExistence type="predicted"/>
<dbReference type="OrthoDB" id="6628652at2759"/>
<reference evidence="3" key="1">
    <citation type="submission" date="2010-06" db="EMBL/GenBank/DDBJ databases">
        <authorList>
            <person name="Jiang H."/>
            <person name="Abraham K."/>
            <person name="Ali S."/>
            <person name="Alsbrooks S.L."/>
            <person name="Anim B.N."/>
            <person name="Anosike U.S."/>
            <person name="Attaway T."/>
            <person name="Bandaranaike D.P."/>
            <person name="Battles P.K."/>
            <person name="Bell S.N."/>
            <person name="Bell A.V."/>
            <person name="Beltran B."/>
            <person name="Bickham C."/>
            <person name="Bustamante Y."/>
            <person name="Caleb T."/>
            <person name="Canada A."/>
            <person name="Cardenas V."/>
            <person name="Carter K."/>
            <person name="Chacko J."/>
            <person name="Chandrabose M.N."/>
            <person name="Chavez D."/>
            <person name="Chavez A."/>
            <person name="Chen L."/>
            <person name="Chu H.-S."/>
            <person name="Claassen K.J."/>
            <person name="Cockrell R."/>
            <person name="Collins M."/>
            <person name="Cooper J.A."/>
            <person name="Cree A."/>
            <person name="Curry S.M."/>
            <person name="Da Y."/>
            <person name="Dao M.D."/>
            <person name="Das B."/>
            <person name="Davila M.-L."/>
            <person name="Davy-Carroll L."/>
            <person name="Denson S."/>
            <person name="Dinh H."/>
            <person name="Ebong V.E."/>
            <person name="Edwards J.R."/>
            <person name="Egan A."/>
            <person name="El-Daye J."/>
            <person name="Escobedo L."/>
            <person name="Fernandez S."/>
            <person name="Fernando P.R."/>
            <person name="Flagg N."/>
            <person name="Forbes L.D."/>
            <person name="Fowler R.G."/>
            <person name="Fu Q."/>
            <person name="Gabisi R.A."/>
            <person name="Ganer J."/>
            <person name="Garbino Pronczuk A."/>
            <person name="Garcia R.M."/>
            <person name="Garner T."/>
            <person name="Garrett T.E."/>
            <person name="Gonzalez D.A."/>
            <person name="Hamid H."/>
            <person name="Hawkins E.S."/>
            <person name="Hirani K."/>
            <person name="Hogues M.E."/>
            <person name="Hollins B."/>
            <person name="Hsiao C.-H."/>
            <person name="Jabil R."/>
            <person name="James M.L."/>
            <person name="Jhangiani S.N."/>
            <person name="Johnson B."/>
            <person name="Johnson Q."/>
            <person name="Joshi V."/>
            <person name="Kalu J.B."/>
            <person name="Kam C."/>
            <person name="Kashfia A."/>
            <person name="Keebler J."/>
            <person name="Kisamo H."/>
            <person name="Kovar C.L."/>
            <person name="Lago L.A."/>
            <person name="Lai C.-Y."/>
            <person name="Laidlaw J."/>
            <person name="Lara F."/>
            <person name="Le T.-K."/>
            <person name="Lee S.L."/>
            <person name="Legall F.H."/>
            <person name="Lemon S.J."/>
            <person name="Lewis L.R."/>
            <person name="Li B."/>
            <person name="Liu Y."/>
            <person name="Liu Y.-S."/>
            <person name="Lopez J."/>
            <person name="Lozado R.J."/>
            <person name="Lu J."/>
            <person name="Madu R.C."/>
            <person name="Maheshwari M."/>
            <person name="Maheshwari R."/>
            <person name="Malloy K."/>
            <person name="Martinez E."/>
            <person name="Mathew T."/>
            <person name="Mercado I.C."/>
            <person name="Mercado C."/>
            <person name="Meyer B."/>
            <person name="Montgomery K."/>
            <person name="Morgan M.B."/>
            <person name="Munidasa M."/>
            <person name="Nazareth L.V."/>
            <person name="Nelson J."/>
            <person name="Ng B.M."/>
            <person name="Nguyen N.B."/>
            <person name="Nguyen P.Q."/>
            <person name="Nguyen T."/>
            <person name="Obregon M."/>
            <person name="Okwuonu G.O."/>
            <person name="Onwere C.G."/>
            <person name="Orozco G."/>
            <person name="Parra A."/>
            <person name="Patel S."/>
            <person name="Patil S."/>
            <person name="Perez A."/>
            <person name="Perez Y."/>
            <person name="Pham C."/>
            <person name="Primus E.L."/>
            <person name="Pu L.-L."/>
            <person name="Puazo M."/>
            <person name="Qin X."/>
            <person name="Quiroz J.B."/>
            <person name="Reese J."/>
            <person name="Richards S."/>
            <person name="Rives C.M."/>
            <person name="Robberts R."/>
            <person name="Ruiz S.J."/>
            <person name="Ruiz M.J."/>
            <person name="Santibanez J."/>
            <person name="Schneider B.W."/>
            <person name="Sisson I."/>
            <person name="Smith M."/>
            <person name="Sodergren E."/>
            <person name="Song X.-Z."/>
            <person name="Song B.B."/>
            <person name="Summersgill H."/>
            <person name="Thelus R."/>
            <person name="Thornton R.D."/>
            <person name="Trejos Z.Y."/>
            <person name="Usmani K."/>
            <person name="Vattathil S."/>
            <person name="Villasana D."/>
            <person name="Walker D.L."/>
            <person name="Wang S."/>
            <person name="Wang K."/>
            <person name="White C.S."/>
            <person name="Williams A.C."/>
            <person name="Williamson J."/>
            <person name="Wilson K."/>
            <person name="Woghiren I.O."/>
            <person name="Woodworth J.R."/>
            <person name="Worley K.C."/>
            <person name="Wright R.A."/>
            <person name="Wu W."/>
            <person name="Young L."/>
            <person name="Zhang L."/>
            <person name="Zhang J."/>
            <person name="Zhu Y."/>
            <person name="Muzny D.M."/>
            <person name="Weinstock G."/>
            <person name="Gibbs R.A."/>
        </authorList>
    </citation>
    <scope>NUCLEOTIDE SEQUENCE [LARGE SCALE GENOMIC DNA]</scope>
    <source>
        <strain evidence="3">LSR1</strain>
    </source>
</reference>
<protein>
    <recommendedName>
        <fullName evidence="1">MADF domain-containing protein</fullName>
    </recommendedName>
</protein>
<feature type="domain" description="MADF" evidence="1">
    <location>
        <begin position="10"/>
        <end position="108"/>
    </location>
</feature>
<sequence length="139" mass="16009">MEQDKSFTTEFLDVYRRHPALWNTKSDLSKNKHLRKLGIEDLVKMCQGKCNGADEAFVKRKINNLRTAYRRELNKVRLSKSTGSSTDDIYVPSLWYFDLMSFTAEDEVGRTGISSLDDAMEFNLAQMDLIEISSPDDDE</sequence>
<dbReference type="Proteomes" id="UP000007819">
    <property type="component" value="Chromosome A1"/>
</dbReference>
<dbReference type="PROSITE" id="PS51029">
    <property type="entry name" value="MADF"/>
    <property type="match status" value="1"/>
</dbReference>
<evidence type="ECO:0000259" key="1">
    <source>
        <dbReference type="PROSITE" id="PS51029"/>
    </source>
</evidence>
<dbReference type="KEGG" id="api:115033503"/>
<dbReference type="AlphaFoldDB" id="A0A8R2JMK8"/>
<accession>A0A8R2JMK8</accession>
<organism evidence="2 3">
    <name type="scientific">Acyrthosiphon pisum</name>
    <name type="common">Pea aphid</name>
    <dbReference type="NCBI Taxonomy" id="7029"/>
    <lineage>
        <taxon>Eukaryota</taxon>
        <taxon>Metazoa</taxon>
        <taxon>Ecdysozoa</taxon>
        <taxon>Arthropoda</taxon>
        <taxon>Hexapoda</taxon>
        <taxon>Insecta</taxon>
        <taxon>Pterygota</taxon>
        <taxon>Neoptera</taxon>
        <taxon>Paraneoptera</taxon>
        <taxon>Hemiptera</taxon>
        <taxon>Sternorrhyncha</taxon>
        <taxon>Aphidomorpha</taxon>
        <taxon>Aphidoidea</taxon>
        <taxon>Aphididae</taxon>
        <taxon>Macrosiphini</taxon>
        <taxon>Acyrthosiphon</taxon>
    </lineage>
</organism>
<dbReference type="GeneID" id="115033503"/>
<dbReference type="Pfam" id="PF10545">
    <property type="entry name" value="MADF_DNA_bdg"/>
    <property type="match status" value="1"/>
</dbReference>
<dbReference type="PANTHER" id="PTHR21505">
    <property type="entry name" value="MADF DOMAIN-CONTAINING PROTEIN-RELATED"/>
    <property type="match status" value="1"/>
</dbReference>
<dbReference type="EnsemblMetazoa" id="XM_029486167.1">
    <property type="protein sequence ID" value="XP_029342027.1"/>
    <property type="gene ID" value="LOC115033503"/>
</dbReference>
<dbReference type="InterPro" id="IPR006578">
    <property type="entry name" value="MADF-dom"/>
</dbReference>